<evidence type="ECO:0000313" key="3">
    <source>
        <dbReference type="Proteomes" id="UP001370348"/>
    </source>
</evidence>
<protein>
    <submittedName>
        <fullName evidence="2">SCP2 sterol-binding domain-containing protein</fullName>
    </submittedName>
</protein>
<dbReference type="SUPFAM" id="SSF55718">
    <property type="entry name" value="SCP-like"/>
    <property type="match status" value="1"/>
</dbReference>
<name>A0ABZ2LZ93_9BACT</name>
<evidence type="ECO:0000259" key="1">
    <source>
        <dbReference type="Pfam" id="PF02036"/>
    </source>
</evidence>
<dbReference type="InterPro" id="IPR036527">
    <property type="entry name" value="SCP2_sterol-bd_dom_sf"/>
</dbReference>
<keyword evidence="3" id="KW-1185">Reference proteome</keyword>
<reference evidence="2 3" key="1">
    <citation type="submission" date="2021-12" db="EMBL/GenBank/DDBJ databases">
        <title>Discovery of the Pendulisporaceae a myxobacterial family with distinct sporulation behavior and unique specialized metabolism.</title>
        <authorList>
            <person name="Garcia R."/>
            <person name="Popoff A."/>
            <person name="Bader C.D."/>
            <person name="Loehr J."/>
            <person name="Walesch S."/>
            <person name="Walt C."/>
            <person name="Boldt J."/>
            <person name="Bunk B."/>
            <person name="Haeckl F.J.F.P.J."/>
            <person name="Gunesch A.P."/>
            <person name="Birkelbach J."/>
            <person name="Nuebel U."/>
            <person name="Pietschmann T."/>
            <person name="Bach T."/>
            <person name="Mueller R."/>
        </authorList>
    </citation>
    <scope>NUCLEOTIDE SEQUENCE [LARGE SCALE GENOMIC DNA]</scope>
    <source>
        <strain evidence="2 3">MSr11954</strain>
    </source>
</reference>
<dbReference type="RefSeq" id="WP_394824548.1">
    <property type="nucleotide sequence ID" value="NZ_CP089984.1"/>
</dbReference>
<proteinExistence type="predicted"/>
<organism evidence="2 3">
    <name type="scientific">Pendulispora albinea</name>
    <dbReference type="NCBI Taxonomy" id="2741071"/>
    <lineage>
        <taxon>Bacteria</taxon>
        <taxon>Pseudomonadati</taxon>
        <taxon>Myxococcota</taxon>
        <taxon>Myxococcia</taxon>
        <taxon>Myxococcales</taxon>
        <taxon>Sorangiineae</taxon>
        <taxon>Pendulisporaceae</taxon>
        <taxon>Pendulispora</taxon>
    </lineage>
</organism>
<dbReference type="InterPro" id="IPR003033">
    <property type="entry name" value="SCP2_sterol-bd_dom"/>
</dbReference>
<dbReference type="Proteomes" id="UP001370348">
    <property type="component" value="Chromosome"/>
</dbReference>
<dbReference type="Gene3D" id="3.30.1050.10">
    <property type="entry name" value="SCP2 sterol-binding domain"/>
    <property type="match status" value="1"/>
</dbReference>
<dbReference type="Pfam" id="PF02036">
    <property type="entry name" value="SCP2"/>
    <property type="match status" value="1"/>
</dbReference>
<accession>A0ABZ2LZ93</accession>
<sequence>MANDFPSDEWTRAYKDAINSNPAYKIAGKDWTHGVVAMVVKADPSLGIPEDQGMWLDVHGGECRDCKLVSREEADKAAFVIVADYARWKQVIKKEIDPIKAMMQNKLKLTKGHMPTIVKYVQSSRELVESTTRVPTKFRDEP</sequence>
<dbReference type="EMBL" id="CP089984">
    <property type="protein sequence ID" value="WXB14924.1"/>
    <property type="molecule type" value="Genomic_DNA"/>
</dbReference>
<gene>
    <name evidence="2" type="ORF">LZC94_44780</name>
</gene>
<evidence type="ECO:0000313" key="2">
    <source>
        <dbReference type="EMBL" id="WXB14924.1"/>
    </source>
</evidence>
<feature type="domain" description="SCP2" evidence="1">
    <location>
        <begin position="29"/>
        <end position="110"/>
    </location>
</feature>